<accession>A0A4U0GXC7</accession>
<dbReference type="CDD" id="cd06529">
    <property type="entry name" value="S24_LexA-like"/>
    <property type="match status" value="1"/>
</dbReference>
<dbReference type="InterPro" id="IPR036286">
    <property type="entry name" value="LexA/Signal_pep-like_sf"/>
</dbReference>
<evidence type="ECO:0000313" key="3">
    <source>
        <dbReference type="Proteomes" id="UP000309872"/>
    </source>
</evidence>
<protein>
    <recommendedName>
        <fullName evidence="1">Peptidase S24/S26A/S26B/S26C domain-containing protein</fullName>
    </recommendedName>
</protein>
<dbReference type="RefSeq" id="WP_136821779.1">
    <property type="nucleotide sequence ID" value="NZ_BMJX01000005.1"/>
</dbReference>
<dbReference type="InterPro" id="IPR039418">
    <property type="entry name" value="LexA-like"/>
</dbReference>
<name>A0A4U0GXC7_9SPHI</name>
<keyword evidence="3" id="KW-1185">Reference proteome</keyword>
<comment type="caution">
    <text evidence="2">The sequence shown here is derived from an EMBL/GenBank/DDBJ whole genome shotgun (WGS) entry which is preliminary data.</text>
</comment>
<evidence type="ECO:0000259" key="1">
    <source>
        <dbReference type="Pfam" id="PF00717"/>
    </source>
</evidence>
<sequence length="237" mass="26932">MKHPIDRINYIMEQESVSSYNSLAKNVGLNSAQIFYDFKSGKVKNISGELGAKIIKKYIQYDLLWLIEGIGNPIAKEFRKRTEVESVQIESHDDGYEGGIPIYNFPAAAGGVEVYNDPNDVKIIGHLNIPGAHKNSFALPAYGHSMYPTLANGDLGIVRPIEDPNEIAWGEVYYIEWADYKMYKRLLLADDEDKVILWSDNQEDKIGTRAKYSPITIKKEKIRKLCLVTEILKKPNY</sequence>
<dbReference type="EMBL" id="SUKA01000005">
    <property type="protein sequence ID" value="TJY63787.1"/>
    <property type="molecule type" value="Genomic_DNA"/>
</dbReference>
<reference evidence="2 3" key="1">
    <citation type="submission" date="2019-04" db="EMBL/GenBank/DDBJ databases">
        <title>Sphingobacterium olei sp. nov., isolated from oil-contaminated soil.</title>
        <authorList>
            <person name="Liu B."/>
        </authorList>
    </citation>
    <scope>NUCLEOTIDE SEQUENCE [LARGE SCALE GENOMIC DNA]</scope>
    <source>
        <strain evidence="2 3">Y3L14</strain>
    </source>
</reference>
<dbReference type="Pfam" id="PF00717">
    <property type="entry name" value="Peptidase_S24"/>
    <property type="match status" value="1"/>
</dbReference>
<proteinExistence type="predicted"/>
<dbReference type="InterPro" id="IPR015927">
    <property type="entry name" value="Peptidase_S24_S26A/B/C"/>
</dbReference>
<dbReference type="Proteomes" id="UP000309872">
    <property type="component" value="Unassembled WGS sequence"/>
</dbReference>
<dbReference type="Gene3D" id="2.10.109.10">
    <property type="entry name" value="Umud Fragment, subunit A"/>
    <property type="match status" value="1"/>
</dbReference>
<gene>
    <name evidence="2" type="ORF">FAZ19_16095</name>
</gene>
<feature type="domain" description="Peptidase S24/S26A/S26B/S26C" evidence="1">
    <location>
        <begin position="128"/>
        <end position="203"/>
    </location>
</feature>
<organism evidence="2 3">
    <name type="scientific">Sphingobacterium alkalisoli</name>
    <dbReference type="NCBI Taxonomy" id="1874115"/>
    <lineage>
        <taxon>Bacteria</taxon>
        <taxon>Pseudomonadati</taxon>
        <taxon>Bacteroidota</taxon>
        <taxon>Sphingobacteriia</taxon>
        <taxon>Sphingobacteriales</taxon>
        <taxon>Sphingobacteriaceae</taxon>
        <taxon>Sphingobacterium</taxon>
    </lineage>
</organism>
<dbReference type="SUPFAM" id="SSF51306">
    <property type="entry name" value="LexA/Signal peptidase"/>
    <property type="match status" value="1"/>
</dbReference>
<dbReference type="AlphaFoldDB" id="A0A4U0GXC7"/>
<evidence type="ECO:0000313" key="2">
    <source>
        <dbReference type="EMBL" id="TJY63787.1"/>
    </source>
</evidence>
<dbReference type="OrthoDB" id="796548at2"/>